<comment type="subcellular location">
    <subcellularLocation>
        <location evidence="1">Membrane</location>
        <topology evidence="1">Single-pass membrane protein</topology>
    </subcellularLocation>
</comment>
<dbReference type="CDD" id="cd00161">
    <property type="entry name" value="beta-trefoil_Ricin-like"/>
    <property type="match status" value="1"/>
</dbReference>
<keyword evidence="4 6" id="KW-0472">Membrane</keyword>
<evidence type="ECO:0000256" key="2">
    <source>
        <dbReference type="ARBA" id="ARBA00022692"/>
    </source>
</evidence>
<protein>
    <recommendedName>
        <fullName evidence="7">Ricin B lectin domain-containing protein</fullName>
    </recommendedName>
</protein>
<feature type="transmembrane region" description="Helical" evidence="6">
    <location>
        <begin position="204"/>
        <end position="231"/>
    </location>
</feature>
<keyword evidence="2 6" id="KW-0812">Transmembrane</keyword>
<evidence type="ECO:0000256" key="6">
    <source>
        <dbReference type="SAM" id="Phobius"/>
    </source>
</evidence>
<dbReference type="InterPro" id="IPR035992">
    <property type="entry name" value="Ricin_B-like_lectins"/>
</dbReference>
<dbReference type="EMBL" id="JAVHJO010000002">
    <property type="protein sequence ID" value="KAK6542769.1"/>
    <property type="molecule type" value="Genomic_DNA"/>
</dbReference>
<proteinExistence type="predicted"/>
<gene>
    <name evidence="8" type="ORF">TWF694_006711</name>
</gene>
<keyword evidence="3 6" id="KW-1133">Transmembrane helix</keyword>
<evidence type="ECO:0000256" key="3">
    <source>
        <dbReference type="ARBA" id="ARBA00022989"/>
    </source>
</evidence>
<dbReference type="AlphaFoldDB" id="A0AAV9XKX2"/>
<dbReference type="GO" id="GO:0016020">
    <property type="term" value="C:membrane"/>
    <property type="evidence" value="ECO:0007669"/>
    <property type="project" value="UniProtKB-SubCell"/>
</dbReference>
<dbReference type="PANTHER" id="PTHR15549:SF26">
    <property type="entry name" value="AXIAL BUDDING PATTERN PROTEIN 2-RELATED"/>
    <property type="match status" value="1"/>
</dbReference>
<dbReference type="SUPFAM" id="SSF50370">
    <property type="entry name" value="Ricin B-like lectins"/>
    <property type="match status" value="1"/>
</dbReference>
<dbReference type="Proteomes" id="UP001365542">
    <property type="component" value="Unassembled WGS sequence"/>
</dbReference>
<feature type="domain" description="Ricin B lectin" evidence="7">
    <location>
        <begin position="45"/>
        <end position="129"/>
    </location>
</feature>
<evidence type="ECO:0000313" key="8">
    <source>
        <dbReference type="EMBL" id="KAK6542769.1"/>
    </source>
</evidence>
<dbReference type="Gene3D" id="2.80.10.50">
    <property type="match status" value="1"/>
</dbReference>
<evidence type="ECO:0000256" key="5">
    <source>
        <dbReference type="SAM" id="MobiDB-lite"/>
    </source>
</evidence>
<feature type="region of interest" description="Disordered" evidence="5">
    <location>
        <begin position="147"/>
        <end position="200"/>
    </location>
</feature>
<dbReference type="GO" id="GO:0071944">
    <property type="term" value="C:cell periphery"/>
    <property type="evidence" value="ECO:0007669"/>
    <property type="project" value="UniProtKB-ARBA"/>
</dbReference>
<dbReference type="PANTHER" id="PTHR15549">
    <property type="entry name" value="PAIRED IMMUNOGLOBULIN-LIKE TYPE 2 RECEPTOR"/>
    <property type="match status" value="1"/>
</dbReference>
<name>A0AAV9XKX2_9PEZI</name>
<dbReference type="Pfam" id="PF14200">
    <property type="entry name" value="RicinB_lectin_2"/>
    <property type="match status" value="1"/>
</dbReference>
<dbReference type="InterPro" id="IPR051694">
    <property type="entry name" value="Immunoregulatory_rcpt-like"/>
</dbReference>
<feature type="compositionally biased region" description="Low complexity" evidence="5">
    <location>
        <begin position="173"/>
        <end position="200"/>
    </location>
</feature>
<evidence type="ECO:0000256" key="4">
    <source>
        <dbReference type="ARBA" id="ARBA00023136"/>
    </source>
</evidence>
<sequence length="296" mass="30770">MATIDTSKTYLLTNSFNGPSKPLAVLSGSTSLSIADLITTGSASTQQWFFTEAELTGFYRIHVVSLGTSQSLDVINDNGYNSTTVWMTGTGGYTGQYWRFDLWDSSDSGGGYRLSNNFTGLGMHLDVGSATLEAFLSDGDRTGQHWTLGSPSAAAATPTNPTPSASVVNLGPTTVTATSVSTTTVNSSSSSTSQPSSGGGKSSLPLGAIVGIAVGGVVIVVILALLAFFCLKKRRNGGGAGTQGGVEAAPVEIFQDYPKTEPVEVPAYKENIYEQAKPVSELDGGRVHQPLLVELP</sequence>
<keyword evidence="9" id="KW-1185">Reference proteome</keyword>
<evidence type="ECO:0000256" key="1">
    <source>
        <dbReference type="ARBA" id="ARBA00004167"/>
    </source>
</evidence>
<evidence type="ECO:0000313" key="9">
    <source>
        <dbReference type="Proteomes" id="UP001365542"/>
    </source>
</evidence>
<dbReference type="InterPro" id="IPR000772">
    <property type="entry name" value="Ricin_B_lectin"/>
</dbReference>
<feature type="compositionally biased region" description="Low complexity" evidence="5">
    <location>
        <begin position="150"/>
        <end position="166"/>
    </location>
</feature>
<organism evidence="8 9">
    <name type="scientific">Orbilia ellipsospora</name>
    <dbReference type="NCBI Taxonomy" id="2528407"/>
    <lineage>
        <taxon>Eukaryota</taxon>
        <taxon>Fungi</taxon>
        <taxon>Dikarya</taxon>
        <taxon>Ascomycota</taxon>
        <taxon>Pezizomycotina</taxon>
        <taxon>Orbiliomycetes</taxon>
        <taxon>Orbiliales</taxon>
        <taxon>Orbiliaceae</taxon>
        <taxon>Orbilia</taxon>
    </lineage>
</organism>
<accession>A0AAV9XKX2</accession>
<comment type="caution">
    <text evidence="8">The sequence shown here is derived from an EMBL/GenBank/DDBJ whole genome shotgun (WGS) entry which is preliminary data.</text>
</comment>
<evidence type="ECO:0000259" key="7">
    <source>
        <dbReference type="Pfam" id="PF14200"/>
    </source>
</evidence>
<reference evidence="8 9" key="1">
    <citation type="submission" date="2019-10" db="EMBL/GenBank/DDBJ databases">
        <authorList>
            <person name="Palmer J.M."/>
        </authorList>
    </citation>
    <scope>NUCLEOTIDE SEQUENCE [LARGE SCALE GENOMIC DNA]</scope>
    <source>
        <strain evidence="8 9">TWF694</strain>
    </source>
</reference>